<accession>Q0HS17</accession>
<protein>
    <submittedName>
        <fullName evidence="1">Uncharacterized protein</fullName>
    </submittedName>
</protein>
<dbReference type="HOGENOM" id="CLU_1239443_0_0_6"/>
<dbReference type="AlphaFoldDB" id="Q0HS17"/>
<dbReference type="KEGG" id="shm:Shewmr7_3104"/>
<reference evidence="1" key="1">
    <citation type="submission" date="2006-08" db="EMBL/GenBank/DDBJ databases">
        <title>Complete sequence of Chromosome1 of Shewanella sp. MR-7.</title>
        <authorList>
            <consortium name="US DOE Joint Genome Institute"/>
            <person name="Copeland A."/>
            <person name="Lucas S."/>
            <person name="Lapidus A."/>
            <person name="Barry K."/>
            <person name="Detter J.C."/>
            <person name="Glavina del Rio T."/>
            <person name="Hammon N."/>
            <person name="Israni S."/>
            <person name="Dalin E."/>
            <person name="Tice H."/>
            <person name="Pitluck S."/>
            <person name="Kiss H."/>
            <person name="Brettin T."/>
            <person name="Bruce D."/>
            <person name="Han C."/>
            <person name="Tapia R."/>
            <person name="Gilna P."/>
            <person name="Schmutz J."/>
            <person name="Larimer F."/>
            <person name="Land M."/>
            <person name="Hauser L."/>
            <person name="Kyrpides N."/>
            <person name="Mikhailova N."/>
            <person name="Nealson K."/>
            <person name="Konstantinidis K."/>
            <person name="Klappenbach J."/>
            <person name="Tiedje J."/>
            <person name="Richardson P."/>
        </authorList>
    </citation>
    <scope>NUCLEOTIDE SEQUENCE</scope>
    <source>
        <strain evidence="1">MR-7</strain>
    </source>
</reference>
<gene>
    <name evidence="1" type="ordered locus">Shewmr7_3104</name>
</gene>
<sequence>MNYQKFVALLASEDPMKELTNILIDANTDALKRGASMGWVMALSLDFGSYKETFLDESKSQNDVDEYFISYYSSDFEETIKYFLLEDSDILPAALKSLLSESVWAFENQKYQICIPALFSIIEGALVDLSNNGERKNIKYKQGLDDAVVTDRSLNFAVLPLISLSWFLDYAFKKSDFDQSNFVELNRHWALHGRYLDILGIKPALQLFSVVALILFCYKLQKV</sequence>
<name>Q0HS17_SHESR</name>
<organism evidence="1">
    <name type="scientific">Shewanella sp. (strain MR-7)</name>
    <dbReference type="NCBI Taxonomy" id="60481"/>
    <lineage>
        <taxon>Bacteria</taxon>
        <taxon>Pseudomonadati</taxon>
        <taxon>Pseudomonadota</taxon>
        <taxon>Gammaproteobacteria</taxon>
        <taxon>Alteromonadales</taxon>
        <taxon>Shewanellaceae</taxon>
        <taxon>Shewanella</taxon>
    </lineage>
</organism>
<evidence type="ECO:0000313" key="1">
    <source>
        <dbReference type="EMBL" id="ABI44088.1"/>
    </source>
</evidence>
<proteinExistence type="predicted"/>
<dbReference type="EMBL" id="CP000444">
    <property type="protein sequence ID" value="ABI44088.1"/>
    <property type="molecule type" value="Genomic_DNA"/>
</dbReference>